<dbReference type="Pfam" id="PF14206">
    <property type="entry name" value="Cys_rich_CPCC"/>
    <property type="match status" value="1"/>
</dbReference>
<organism evidence="3 4">
    <name type="scientific">Faecalibacterium prausnitzii</name>
    <dbReference type="NCBI Taxonomy" id="853"/>
    <lineage>
        <taxon>Bacteria</taxon>
        <taxon>Bacillati</taxon>
        <taxon>Bacillota</taxon>
        <taxon>Clostridia</taxon>
        <taxon>Eubacteriales</taxon>
        <taxon>Oscillospiraceae</taxon>
        <taxon>Faecalibacterium</taxon>
    </lineage>
</organism>
<dbReference type="Proteomes" id="UP000461506">
    <property type="component" value="Unassembled WGS sequence"/>
</dbReference>
<reference evidence="3 4" key="1">
    <citation type="journal article" date="2017" name="Front. Microbiol.">
        <title>New Insights into the Diversity of the Genus Faecalibacterium.</title>
        <authorList>
            <person name="Benevides L."/>
            <person name="Burman S."/>
            <person name="Martin R."/>
            <person name="Robert V."/>
            <person name="Thomas M."/>
            <person name="Miquel S."/>
            <person name="Chain F."/>
            <person name="Sokol H."/>
            <person name="Bermudez-Humaran L.G."/>
            <person name="Morrison M."/>
            <person name="Langella P."/>
            <person name="Azevedo V.A."/>
            <person name="Chatel J.M."/>
            <person name="Soares S."/>
        </authorList>
    </citation>
    <scope>NUCLEOTIDE SEQUENCE [LARGE SCALE GENOMIC DNA]</scope>
    <source>
        <strain evidence="3 4">CNCM I 4644</strain>
    </source>
</reference>
<proteinExistence type="predicted"/>
<dbReference type="Proteomes" id="UP000220480">
    <property type="component" value="Unassembled WGS sequence"/>
</dbReference>
<feature type="domain" description="Cysteine-rich CPCC" evidence="1">
    <location>
        <begin position="6"/>
        <end position="56"/>
    </location>
</feature>
<accession>A0A2A7AV90</accession>
<dbReference type="RefSeq" id="WP_097780272.1">
    <property type="nucleotide sequence ID" value="NZ_NMTZ01000027.1"/>
</dbReference>
<reference evidence="2 5" key="3">
    <citation type="journal article" date="2019" name="Nat. Med.">
        <title>A library of human gut bacterial isolates paired with longitudinal multiomics data enables mechanistic microbiome research.</title>
        <authorList>
            <person name="Poyet M."/>
            <person name="Groussin M."/>
            <person name="Gibbons S.M."/>
            <person name="Avila-Pacheco J."/>
            <person name="Jiang X."/>
            <person name="Kearney S.M."/>
            <person name="Perrotta A.R."/>
            <person name="Berdy B."/>
            <person name="Zhao S."/>
            <person name="Lieberman T.D."/>
            <person name="Swanson P.K."/>
            <person name="Smith M."/>
            <person name="Roesemann S."/>
            <person name="Alexander J.E."/>
            <person name="Rich S.A."/>
            <person name="Livny J."/>
            <person name="Vlamakis H."/>
            <person name="Clish C."/>
            <person name="Bullock K."/>
            <person name="Deik A."/>
            <person name="Scott J."/>
            <person name="Pierce K.A."/>
            <person name="Xavier R.J."/>
            <person name="Alm E.J."/>
        </authorList>
    </citation>
    <scope>NUCLEOTIDE SEQUENCE [LARGE SCALE GENOMIC DNA]</scope>
    <source>
        <strain evidence="2 5">BIOML-A1</strain>
    </source>
</reference>
<gene>
    <name evidence="3" type="ORF">CGS59_13075</name>
    <name evidence="2" type="ORF">GKD95_01005</name>
</gene>
<evidence type="ECO:0000313" key="3">
    <source>
        <dbReference type="EMBL" id="PDX83043.1"/>
    </source>
</evidence>
<evidence type="ECO:0000313" key="5">
    <source>
        <dbReference type="Proteomes" id="UP000461506"/>
    </source>
</evidence>
<dbReference type="EMBL" id="WKQN01000001">
    <property type="protein sequence ID" value="MSC61948.1"/>
    <property type="molecule type" value="Genomic_DNA"/>
</dbReference>
<dbReference type="AlphaFoldDB" id="A0A2A7AV90"/>
<evidence type="ECO:0000313" key="4">
    <source>
        <dbReference type="Proteomes" id="UP000220480"/>
    </source>
</evidence>
<evidence type="ECO:0000259" key="1">
    <source>
        <dbReference type="Pfam" id="PF14206"/>
    </source>
</evidence>
<protein>
    <recommendedName>
        <fullName evidence="1">Cysteine-rich CPCC domain-containing protein</fullName>
    </recommendedName>
</protein>
<reference evidence="3" key="2">
    <citation type="submission" date="2017-07" db="EMBL/GenBank/DDBJ databases">
        <authorList>
            <person name="Sun Z.S."/>
            <person name="Albrecht U."/>
            <person name="Echele G."/>
            <person name="Lee C.C."/>
        </authorList>
    </citation>
    <scope>NUCLEOTIDE SEQUENCE</scope>
    <source>
        <strain evidence="3">CNCM I 4644</strain>
    </source>
</reference>
<comment type="caution">
    <text evidence="3">The sequence shown here is derived from an EMBL/GenBank/DDBJ whole genome shotgun (WGS) entry which is preliminary data.</text>
</comment>
<dbReference type="InterPro" id="IPR025983">
    <property type="entry name" value="Cys_rich_CPCC"/>
</dbReference>
<dbReference type="EMBL" id="NMTZ01000027">
    <property type="protein sequence ID" value="PDX83043.1"/>
    <property type="molecule type" value="Genomic_DNA"/>
</dbReference>
<evidence type="ECO:0000313" key="2">
    <source>
        <dbReference type="EMBL" id="MSC61948.1"/>
    </source>
</evidence>
<sequence>MSKAVKCPVCGQTELVDDGDVCDVCKWFHDRYQEEFPDEEDCENHMSLNQAREAWAAGKQVE</sequence>
<name>A0A2A7AV90_9FIRM</name>